<dbReference type="Gene3D" id="1.10.10.10">
    <property type="entry name" value="Winged helix-like DNA-binding domain superfamily/Winged helix DNA-binding domain"/>
    <property type="match status" value="1"/>
</dbReference>
<dbReference type="SUPFAM" id="SSF46785">
    <property type="entry name" value="Winged helix' DNA-binding domain"/>
    <property type="match status" value="1"/>
</dbReference>
<keyword evidence="7" id="KW-1185">Reference proteome</keyword>
<comment type="similarity">
    <text evidence="1">Belongs to the LysR transcriptional regulatory family.</text>
</comment>
<dbReference type="GO" id="GO:0000976">
    <property type="term" value="F:transcription cis-regulatory region binding"/>
    <property type="evidence" value="ECO:0007669"/>
    <property type="project" value="TreeGrafter"/>
</dbReference>
<dbReference type="KEGG" id="meg:DKB62_04030"/>
<dbReference type="Gene3D" id="3.40.190.290">
    <property type="match status" value="1"/>
</dbReference>
<dbReference type="Proteomes" id="UP000254337">
    <property type="component" value="Chromosome"/>
</dbReference>
<evidence type="ECO:0000256" key="1">
    <source>
        <dbReference type="ARBA" id="ARBA00009437"/>
    </source>
</evidence>
<organism evidence="6 7">
    <name type="scientific">Megasphaera stantonii</name>
    <dbReference type="NCBI Taxonomy" id="2144175"/>
    <lineage>
        <taxon>Bacteria</taxon>
        <taxon>Bacillati</taxon>
        <taxon>Bacillota</taxon>
        <taxon>Negativicutes</taxon>
        <taxon>Veillonellales</taxon>
        <taxon>Veillonellaceae</taxon>
        <taxon>Megasphaera</taxon>
    </lineage>
</organism>
<evidence type="ECO:0000256" key="3">
    <source>
        <dbReference type="ARBA" id="ARBA00023125"/>
    </source>
</evidence>
<dbReference type="InterPro" id="IPR036388">
    <property type="entry name" value="WH-like_DNA-bd_sf"/>
</dbReference>
<dbReference type="AlphaFoldDB" id="A0A346AY60"/>
<keyword evidence="4" id="KW-0804">Transcription</keyword>
<dbReference type="PANTHER" id="PTHR30126:SF40">
    <property type="entry name" value="HTH-TYPE TRANSCRIPTIONAL REGULATOR GLTR"/>
    <property type="match status" value="1"/>
</dbReference>
<keyword evidence="3" id="KW-0238">DNA-binding</keyword>
<dbReference type="OrthoDB" id="1684752at2"/>
<dbReference type="InterPro" id="IPR000847">
    <property type="entry name" value="LysR_HTH_N"/>
</dbReference>
<evidence type="ECO:0000259" key="5">
    <source>
        <dbReference type="PROSITE" id="PS50931"/>
    </source>
</evidence>
<dbReference type="InterPro" id="IPR036390">
    <property type="entry name" value="WH_DNA-bd_sf"/>
</dbReference>
<dbReference type="EMBL" id="CP029462">
    <property type="protein sequence ID" value="AXL20803.1"/>
    <property type="molecule type" value="Genomic_DNA"/>
</dbReference>
<dbReference type="PRINTS" id="PR00039">
    <property type="entry name" value="HTHLYSR"/>
</dbReference>
<evidence type="ECO:0000256" key="4">
    <source>
        <dbReference type="ARBA" id="ARBA00023163"/>
    </source>
</evidence>
<evidence type="ECO:0000313" key="6">
    <source>
        <dbReference type="EMBL" id="AXL20803.1"/>
    </source>
</evidence>
<dbReference type="SUPFAM" id="SSF53850">
    <property type="entry name" value="Periplasmic binding protein-like II"/>
    <property type="match status" value="1"/>
</dbReference>
<dbReference type="FunFam" id="1.10.10.10:FF:000001">
    <property type="entry name" value="LysR family transcriptional regulator"/>
    <property type="match status" value="1"/>
</dbReference>
<accession>A0A346AY60</accession>
<evidence type="ECO:0000256" key="2">
    <source>
        <dbReference type="ARBA" id="ARBA00023015"/>
    </source>
</evidence>
<reference evidence="6 7" key="1">
    <citation type="submission" date="2018-05" db="EMBL/GenBank/DDBJ databases">
        <title>Complete genome sequence of Megasphaera sp. AJH120T, isolated from the ceca of a chicken.</title>
        <authorList>
            <person name="Maki J."/>
            <person name="Looft T."/>
        </authorList>
    </citation>
    <scope>NUCLEOTIDE SEQUENCE [LARGE SCALE GENOMIC DNA]</scope>
    <source>
        <strain evidence="6 7">AJH120</strain>
    </source>
</reference>
<feature type="domain" description="HTH lysR-type" evidence="5">
    <location>
        <begin position="1"/>
        <end position="58"/>
    </location>
</feature>
<gene>
    <name evidence="6" type="ORF">DKB62_04030</name>
</gene>
<evidence type="ECO:0000313" key="7">
    <source>
        <dbReference type="Proteomes" id="UP000254337"/>
    </source>
</evidence>
<dbReference type="InterPro" id="IPR005119">
    <property type="entry name" value="LysR_subst-bd"/>
</dbReference>
<dbReference type="PANTHER" id="PTHR30126">
    <property type="entry name" value="HTH-TYPE TRANSCRIPTIONAL REGULATOR"/>
    <property type="match status" value="1"/>
</dbReference>
<dbReference type="RefSeq" id="WP_107195760.1">
    <property type="nucleotide sequence ID" value="NZ_CALYAU010000007.1"/>
</dbReference>
<dbReference type="PROSITE" id="PS50931">
    <property type="entry name" value="HTH_LYSR"/>
    <property type="match status" value="1"/>
</dbReference>
<keyword evidence="2" id="KW-0805">Transcription regulation</keyword>
<sequence length="300" mass="33748">MEIRNLNTFLQVVSIKNFTQAAKILGYSQSNVSAQIQQLEREVGAPLFNRIGRQVTLTQHGEELIPYAQKIVATALLMENFLKSKESLGGTLRIGMVESLYEILFESSLLRYHQHFPNVKVELVVDDTATLKNRMQTGVLDFACLIAEPLPKTQWHTWYSRKEDIVVIANPGNHLCRQNSLTLSDLKDEEFILMELTAPYIVTFQSAMSAQNITLRPFLTLQSANTATRLVSKGNFLSVLPQYTVVQAAKQGDVVILPITDFCDSSYVQTVLHANKVMTPQIEGFLQEIQAVIETETSRL</sequence>
<dbReference type="Pfam" id="PF00126">
    <property type="entry name" value="HTH_1"/>
    <property type="match status" value="1"/>
</dbReference>
<name>A0A346AY60_9FIRM</name>
<dbReference type="Pfam" id="PF03466">
    <property type="entry name" value="LysR_substrate"/>
    <property type="match status" value="1"/>
</dbReference>
<proteinExistence type="inferred from homology"/>
<dbReference type="GO" id="GO:0003700">
    <property type="term" value="F:DNA-binding transcription factor activity"/>
    <property type="evidence" value="ECO:0007669"/>
    <property type="project" value="InterPro"/>
</dbReference>
<dbReference type="CDD" id="cd05466">
    <property type="entry name" value="PBP2_LTTR_substrate"/>
    <property type="match status" value="1"/>
</dbReference>
<protein>
    <submittedName>
        <fullName evidence="6">LysR family transcriptional regulator</fullName>
    </submittedName>
</protein>